<evidence type="ECO:0000256" key="17">
    <source>
        <dbReference type="PROSITE-ProRule" id="PRU00169"/>
    </source>
</evidence>
<keyword evidence="8" id="KW-0902">Two-component regulatory system</keyword>
<dbReference type="Gene3D" id="3.40.50.2300">
    <property type="match status" value="1"/>
</dbReference>
<dbReference type="SMART" id="SM00382">
    <property type="entry name" value="AAA"/>
    <property type="match status" value="1"/>
</dbReference>
<keyword evidence="7" id="KW-0067">ATP-binding</keyword>
<feature type="domain" description="Response regulatory" evidence="19">
    <location>
        <begin position="8"/>
        <end position="124"/>
    </location>
</feature>
<comment type="caution">
    <text evidence="17">Lacks conserved residue(s) required for the propagation of feature annotation.</text>
</comment>
<dbReference type="RefSeq" id="WP_249867222.1">
    <property type="nucleotide sequence ID" value="NZ_JAMGBC010000001.1"/>
</dbReference>
<gene>
    <name evidence="20" type="ORF">LZ519_02850</name>
</gene>
<dbReference type="PROSITE" id="PS50045">
    <property type="entry name" value="SIGMA54_INTERACT_4"/>
    <property type="match status" value="1"/>
</dbReference>
<comment type="caution">
    <text evidence="20">The sequence shown here is derived from an EMBL/GenBank/DDBJ whole genome shotgun (WGS) entry which is preliminary data.</text>
</comment>
<evidence type="ECO:0000256" key="11">
    <source>
        <dbReference type="ARBA" id="ARBA00023159"/>
    </source>
</evidence>
<evidence type="ECO:0000256" key="2">
    <source>
        <dbReference type="ARBA" id="ARBA00019059"/>
    </source>
</evidence>
<evidence type="ECO:0000256" key="8">
    <source>
        <dbReference type="ARBA" id="ARBA00023012"/>
    </source>
</evidence>
<keyword evidence="11" id="KW-0010">Activator</keyword>
<evidence type="ECO:0000256" key="15">
    <source>
        <dbReference type="ARBA" id="ARBA00031910"/>
    </source>
</evidence>
<dbReference type="InterPro" id="IPR058031">
    <property type="entry name" value="AAA_lid_NorR"/>
</dbReference>
<dbReference type="Pfam" id="PF02954">
    <property type="entry name" value="HTH_8"/>
    <property type="match status" value="1"/>
</dbReference>
<dbReference type="InterPro" id="IPR027417">
    <property type="entry name" value="P-loop_NTPase"/>
</dbReference>
<organism evidence="20 21">
    <name type="scientific">Sphingomonas anseongensis</name>
    <dbReference type="NCBI Taxonomy" id="2908207"/>
    <lineage>
        <taxon>Bacteria</taxon>
        <taxon>Pseudomonadati</taxon>
        <taxon>Pseudomonadota</taxon>
        <taxon>Alphaproteobacteria</taxon>
        <taxon>Sphingomonadales</taxon>
        <taxon>Sphingomonadaceae</taxon>
        <taxon>Sphingomonas</taxon>
    </lineage>
</organism>
<dbReference type="EMBL" id="JAMGBC010000001">
    <property type="protein sequence ID" value="MCL6678258.1"/>
    <property type="molecule type" value="Genomic_DNA"/>
</dbReference>
<dbReference type="SMART" id="SM00448">
    <property type="entry name" value="REC"/>
    <property type="match status" value="1"/>
</dbReference>
<proteinExistence type="predicted"/>
<evidence type="ECO:0000256" key="4">
    <source>
        <dbReference type="ARBA" id="ARBA00022491"/>
    </source>
</evidence>
<dbReference type="PROSITE" id="PS50110">
    <property type="entry name" value="RESPONSE_REGULATORY"/>
    <property type="match status" value="1"/>
</dbReference>
<evidence type="ECO:0000256" key="3">
    <source>
        <dbReference type="ARBA" id="ARBA00022490"/>
    </source>
</evidence>
<keyword evidence="13" id="KW-0535">Nitrogen fixation</keyword>
<keyword evidence="5" id="KW-0597">Phosphoprotein</keyword>
<dbReference type="Pfam" id="PF25601">
    <property type="entry name" value="AAA_lid_14"/>
    <property type="match status" value="1"/>
</dbReference>
<dbReference type="Gene3D" id="3.40.50.300">
    <property type="entry name" value="P-loop containing nucleotide triphosphate hydrolases"/>
    <property type="match status" value="1"/>
</dbReference>
<accession>A0ABT0RDD3</accession>
<keyword evidence="4" id="KW-0678">Repressor</keyword>
<evidence type="ECO:0000256" key="5">
    <source>
        <dbReference type="ARBA" id="ARBA00022553"/>
    </source>
</evidence>
<dbReference type="PANTHER" id="PTHR32071:SF95">
    <property type="entry name" value="DNA-BINDING TRANSCRIPTIONAL REGULATOR NTRC"/>
    <property type="match status" value="1"/>
</dbReference>
<dbReference type="SUPFAM" id="SSF52172">
    <property type="entry name" value="CheY-like"/>
    <property type="match status" value="1"/>
</dbReference>
<dbReference type="InterPro" id="IPR009057">
    <property type="entry name" value="Homeodomain-like_sf"/>
</dbReference>
<dbReference type="Pfam" id="PF00158">
    <property type="entry name" value="Sigma54_activat"/>
    <property type="match status" value="1"/>
</dbReference>
<dbReference type="Gene3D" id="1.10.8.60">
    <property type="match status" value="1"/>
</dbReference>
<dbReference type="PRINTS" id="PR01590">
    <property type="entry name" value="HTHFIS"/>
</dbReference>
<dbReference type="SUPFAM" id="SSF46689">
    <property type="entry name" value="Homeodomain-like"/>
    <property type="match status" value="1"/>
</dbReference>
<comment type="function">
    <text evidence="16">Member of the two-component regulatory system NtrB/NtrC, which controls expression of the nitrogen-regulated (ntr) genes in response to nitrogen limitation. Phosphorylated NtrC binds directly to DNA and stimulates the formation of open promoter-sigma54-RNA polymerase complexes.</text>
</comment>
<keyword evidence="9" id="KW-0805">Transcription regulation</keyword>
<evidence type="ECO:0000256" key="14">
    <source>
        <dbReference type="ARBA" id="ARBA00029881"/>
    </source>
</evidence>
<dbReference type="PANTHER" id="PTHR32071">
    <property type="entry name" value="TRANSCRIPTIONAL REGULATORY PROTEIN"/>
    <property type="match status" value="1"/>
</dbReference>
<evidence type="ECO:0000256" key="13">
    <source>
        <dbReference type="ARBA" id="ARBA00023231"/>
    </source>
</evidence>
<keyword evidence="21" id="KW-1185">Reference proteome</keyword>
<protein>
    <recommendedName>
        <fullName evidence="2">DNA-binding transcriptional regulator NtrC</fullName>
    </recommendedName>
    <alternativeName>
        <fullName evidence="14">Nitrogen regulation protein NR(I)</fullName>
    </alternativeName>
    <alternativeName>
        <fullName evidence="15">Nitrogen regulator I</fullName>
    </alternativeName>
</protein>
<evidence type="ECO:0000256" key="9">
    <source>
        <dbReference type="ARBA" id="ARBA00023015"/>
    </source>
</evidence>
<comment type="subcellular location">
    <subcellularLocation>
        <location evidence="1">Cytoplasm</location>
    </subcellularLocation>
</comment>
<evidence type="ECO:0000313" key="21">
    <source>
        <dbReference type="Proteomes" id="UP001165343"/>
    </source>
</evidence>
<evidence type="ECO:0000256" key="10">
    <source>
        <dbReference type="ARBA" id="ARBA00023125"/>
    </source>
</evidence>
<dbReference type="Proteomes" id="UP001165343">
    <property type="component" value="Unassembled WGS sequence"/>
</dbReference>
<evidence type="ECO:0000256" key="12">
    <source>
        <dbReference type="ARBA" id="ARBA00023163"/>
    </source>
</evidence>
<dbReference type="InterPro" id="IPR011006">
    <property type="entry name" value="CheY-like_superfamily"/>
</dbReference>
<evidence type="ECO:0000313" key="20">
    <source>
        <dbReference type="EMBL" id="MCL6678258.1"/>
    </source>
</evidence>
<evidence type="ECO:0000256" key="7">
    <source>
        <dbReference type="ARBA" id="ARBA00022840"/>
    </source>
</evidence>
<keyword evidence="10" id="KW-0238">DNA-binding</keyword>
<evidence type="ECO:0000256" key="16">
    <source>
        <dbReference type="ARBA" id="ARBA00043886"/>
    </source>
</evidence>
<keyword evidence="6" id="KW-0547">Nucleotide-binding</keyword>
<dbReference type="InterPro" id="IPR003593">
    <property type="entry name" value="AAA+_ATPase"/>
</dbReference>
<feature type="domain" description="Sigma-54 factor interaction" evidence="18">
    <location>
        <begin position="149"/>
        <end position="373"/>
    </location>
</feature>
<dbReference type="InterPro" id="IPR001789">
    <property type="entry name" value="Sig_transdc_resp-reg_receiver"/>
</dbReference>
<keyword evidence="3" id="KW-0963">Cytoplasm</keyword>
<evidence type="ECO:0000259" key="19">
    <source>
        <dbReference type="PROSITE" id="PS50110"/>
    </source>
</evidence>
<keyword evidence="12" id="KW-0804">Transcription</keyword>
<dbReference type="Gene3D" id="1.10.10.60">
    <property type="entry name" value="Homeodomain-like"/>
    <property type="match status" value="1"/>
</dbReference>
<dbReference type="CDD" id="cd00009">
    <property type="entry name" value="AAA"/>
    <property type="match status" value="1"/>
</dbReference>
<evidence type="ECO:0000256" key="1">
    <source>
        <dbReference type="ARBA" id="ARBA00004496"/>
    </source>
</evidence>
<dbReference type="InterPro" id="IPR002197">
    <property type="entry name" value="HTH_Fis"/>
</dbReference>
<evidence type="ECO:0000256" key="6">
    <source>
        <dbReference type="ARBA" id="ARBA00022741"/>
    </source>
</evidence>
<evidence type="ECO:0000259" key="18">
    <source>
        <dbReference type="PROSITE" id="PS50045"/>
    </source>
</evidence>
<dbReference type="InterPro" id="IPR002078">
    <property type="entry name" value="Sigma_54_int"/>
</dbReference>
<sequence>MPNQPIRSLLLVDADAAERRRISAIASRAGWTVIGADGLETAVAILRGPYGPEVRVAVLGNWDPDGTGAIIDALRSCHAQLPVLLLADEEALPLAIEAIRSGATDFLGRPVAPERLLEALASAADRRRPAGELMPIAEKLAHPLSLDQLIGATPEFRSSLAVAAKAARNRLPILIVGEPGTGKETFARAIHSASLRSRSPLVTLDCKSVASNIIDSELFGHEAGAFPGAFSAKSGKMVDADGGTLLLDDVTALTPSTQDALDRTLATGEVRPVGCNGSHSVDVRLIATSSRPLDDSFDPKLRERLEGTVVLLPPLRQRSSDVPALARHLLTRFAEQRLIKPLTIDNEALTVLMRYGWPGNVRQLASVLLRAGLECSSASLSVEDFPHISTQSRFTGRSTDATPNLSQQSSDAAVNGMGAITVFDGDGHIRPLDEIEADLIRLAIGHYRGRMTEVAKRLGIGRSTLYRKLGEIGIDTSAA</sequence>
<dbReference type="SUPFAM" id="SSF52540">
    <property type="entry name" value="P-loop containing nucleoside triphosphate hydrolases"/>
    <property type="match status" value="1"/>
</dbReference>
<name>A0ABT0RDD3_9SPHN</name>
<reference evidence="20" key="1">
    <citation type="submission" date="2022-05" db="EMBL/GenBank/DDBJ databases">
        <authorList>
            <person name="Jo J.-H."/>
            <person name="Im W.-T."/>
        </authorList>
    </citation>
    <scope>NUCLEOTIDE SEQUENCE</scope>
    <source>
        <strain evidence="20">RG327</strain>
    </source>
</reference>